<evidence type="ECO:0000313" key="1">
    <source>
        <dbReference type="EMBL" id="BED91939.1"/>
    </source>
</evidence>
<sequence length="312" mass="34904">MKNKFIKSLMRKEKISNNENNEKISKNNKIISSILAVAMCCQPLVGAVEPDICVGNNDGIVEETKGKEDVYGNTGKDSKEKSKSIIEKIKNLPDFFKYVLGIILGGGGVHVLCNLNKYDLGLKYLELDFGGEKVFRVPTFNMGKKIGKAEENKFIDTDFLYSSGYLIEINSQIKKLIESEEKAEESKDKGEILKSDNFNKEYLENNLKIKNVGSKIEEEKTKGLDAYSREVCKKLFASTGGISNSDLDVIIKLLNECRAGVRFTSSFISGTTTGDDINIDYKLPLTEEFIKLFGAKEEEKELIEPIFTVTLP</sequence>
<reference evidence="1" key="1">
    <citation type="journal article" date="2023" name="ISME J.">
        <title>Emergence of putative energy parasites within Clostridia revealed by genome analysis of a novel endosymbiotic clade.</title>
        <authorList>
            <person name="Takahashi K."/>
            <person name="Kuwahara H."/>
            <person name="Horikawa Y."/>
            <person name="Izawa K."/>
            <person name="Kato D."/>
            <person name="Inagaki T."/>
            <person name="Yuki M."/>
            <person name="Ohkuma M."/>
            <person name="Hongoh Y."/>
        </authorList>
    </citation>
    <scope>NUCLEOTIDE SEQUENCE</scope>
    <source>
        <strain evidence="1">CfP3-15</strain>
    </source>
</reference>
<protein>
    <submittedName>
        <fullName evidence="1">Uncharacterized protein</fullName>
    </submittedName>
</protein>
<accession>A0AA48HY91</accession>
<dbReference type="Proteomes" id="UP001337580">
    <property type="component" value="Chromosome"/>
</dbReference>
<dbReference type="AlphaFoldDB" id="A0AA48HY91"/>
<dbReference type="KEGG" id="ips:CfP315_0495"/>
<organism evidence="1">
    <name type="scientific">Candidatus Improbicoccus pseudotrichonymphae</name>
    <dbReference type="NCBI Taxonomy" id="3033792"/>
    <lineage>
        <taxon>Bacteria</taxon>
        <taxon>Bacillati</taxon>
        <taxon>Bacillota</taxon>
        <taxon>Clostridia</taxon>
        <taxon>Candidatus Improbicoccus</taxon>
    </lineage>
</organism>
<gene>
    <name evidence="1" type="ORF">CfP315_0495</name>
</gene>
<dbReference type="EMBL" id="AP027924">
    <property type="protein sequence ID" value="BED91939.1"/>
    <property type="molecule type" value="Genomic_DNA"/>
</dbReference>
<proteinExistence type="predicted"/>
<name>A0AA48HY91_9FIRM</name>